<evidence type="ECO:0000256" key="1">
    <source>
        <dbReference type="SAM" id="MobiDB-lite"/>
    </source>
</evidence>
<gene>
    <name evidence="2" type="ORF">AB675_701</name>
</gene>
<dbReference type="Proteomes" id="UP000038010">
    <property type="component" value="Unassembled WGS sequence"/>
</dbReference>
<dbReference type="EMBL" id="LFJN01000001">
    <property type="protein sequence ID" value="KPI45866.1"/>
    <property type="molecule type" value="Genomic_DNA"/>
</dbReference>
<feature type="compositionally biased region" description="Polar residues" evidence="1">
    <location>
        <begin position="104"/>
        <end position="129"/>
    </location>
</feature>
<dbReference type="AlphaFoldDB" id="A0A0N1HI41"/>
<feature type="region of interest" description="Disordered" evidence="1">
    <location>
        <begin position="65"/>
        <end position="156"/>
    </location>
</feature>
<feature type="compositionally biased region" description="Basic residues" evidence="1">
    <location>
        <begin position="130"/>
        <end position="142"/>
    </location>
</feature>
<dbReference type="GeneID" id="28739224"/>
<feature type="compositionally biased region" description="Polar residues" evidence="1">
    <location>
        <begin position="65"/>
        <end position="95"/>
    </location>
</feature>
<organism evidence="2 3">
    <name type="scientific">Cyphellophora attinorum</name>
    <dbReference type="NCBI Taxonomy" id="1664694"/>
    <lineage>
        <taxon>Eukaryota</taxon>
        <taxon>Fungi</taxon>
        <taxon>Dikarya</taxon>
        <taxon>Ascomycota</taxon>
        <taxon>Pezizomycotina</taxon>
        <taxon>Eurotiomycetes</taxon>
        <taxon>Chaetothyriomycetidae</taxon>
        <taxon>Chaetothyriales</taxon>
        <taxon>Cyphellophoraceae</taxon>
        <taxon>Cyphellophora</taxon>
    </lineage>
</organism>
<sequence length="282" mass="31792">MAPTQPAVAPDLDLLLRKNRRHMAELHSEGLQSVQNAFRHLTMEDASEAAPFDVSATLVREQSVQPRLTISPNTQVGQSSTLYTPSHSSPINTSRLPVAEEQTQDGQNHLQPLASTSTSVGTSLPAQHRSTPKYHALSHGHSRPGSSERSNLERPSSYDAALRGRLNQYQGYLHHVQDELHNAGPNTYVSPPIPPGEFHAGEDSVQRLRRHTRVLHDTVSDFDPNEPDPEHSRPFAWECWALRLLLQDRHGYTEGDLRAYLRAEYNEALRRKDARLAYMRRQ</sequence>
<keyword evidence="3" id="KW-1185">Reference proteome</keyword>
<evidence type="ECO:0000313" key="2">
    <source>
        <dbReference type="EMBL" id="KPI45866.1"/>
    </source>
</evidence>
<dbReference type="VEuPathDB" id="FungiDB:AB675_701"/>
<dbReference type="RefSeq" id="XP_018005829.1">
    <property type="nucleotide sequence ID" value="XM_018147355.1"/>
</dbReference>
<name>A0A0N1HI41_9EURO</name>
<reference evidence="2 3" key="1">
    <citation type="submission" date="2015-06" db="EMBL/GenBank/DDBJ databases">
        <title>Draft genome of the ant-associated black yeast Phialophora attae CBS 131958.</title>
        <authorList>
            <person name="Moreno L.F."/>
            <person name="Stielow B.J."/>
            <person name="de Hoog S."/>
            <person name="Vicente V.A."/>
            <person name="Weiss V.A."/>
            <person name="de Vries M."/>
            <person name="Cruz L.M."/>
            <person name="Souza E.M."/>
        </authorList>
    </citation>
    <scope>NUCLEOTIDE SEQUENCE [LARGE SCALE GENOMIC DNA]</scope>
    <source>
        <strain evidence="2 3">CBS 131958</strain>
    </source>
</reference>
<accession>A0A0N1HI41</accession>
<protein>
    <submittedName>
        <fullName evidence="2">Uncharacterized protein</fullName>
    </submittedName>
</protein>
<proteinExistence type="predicted"/>
<evidence type="ECO:0000313" key="3">
    <source>
        <dbReference type="Proteomes" id="UP000038010"/>
    </source>
</evidence>
<comment type="caution">
    <text evidence="2">The sequence shown here is derived from an EMBL/GenBank/DDBJ whole genome shotgun (WGS) entry which is preliminary data.</text>
</comment>